<dbReference type="PATRIC" id="fig|218284.4.peg.3388"/>
<evidence type="ECO:0000313" key="2">
    <source>
        <dbReference type="Proteomes" id="UP000050398"/>
    </source>
</evidence>
<reference evidence="1 2" key="1">
    <citation type="submission" date="2015-08" db="EMBL/GenBank/DDBJ databases">
        <title>Draft Genome Sequence of Bacillus vietnamensis UCD-SED5.</title>
        <authorList>
            <person name="Lee R.D."/>
            <person name="Jospin G."/>
            <person name="Lang J.M."/>
            <person name="Coil D.A."/>
            <person name="Eisen J.A."/>
        </authorList>
    </citation>
    <scope>NUCLEOTIDE SEQUENCE [LARGE SCALE GENOMIC DNA]</scope>
    <source>
        <strain evidence="1 2">UCD-SED5</strain>
    </source>
</reference>
<evidence type="ECO:0000313" key="1">
    <source>
        <dbReference type="EMBL" id="KPL60132.1"/>
    </source>
</evidence>
<comment type="caution">
    <text evidence="1">The sequence shown here is derived from an EMBL/GenBank/DDBJ whole genome shotgun (WGS) entry which is preliminary data.</text>
</comment>
<name>A0A0P6VYB4_9BACI</name>
<sequence length="61" mass="7148">MLNIHDRYSIVLYQTYIAKKQASRHSQKVTIQILSQYTGFSEEIILEALEFGKVSPDYLLR</sequence>
<accession>A0A0P6VYB4</accession>
<dbReference type="Proteomes" id="UP000050398">
    <property type="component" value="Unassembled WGS sequence"/>
</dbReference>
<gene>
    <name evidence="1" type="ORF">AM506_08750</name>
</gene>
<dbReference type="EMBL" id="LIXZ01000005">
    <property type="protein sequence ID" value="KPL60132.1"/>
    <property type="molecule type" value="Genomic_DNA"/>
</dbReference>
<protein>
    <submittedName>
        <fullName evidence="1">Uncharacterized protein</fullName>
    </submittedName>
</protein>
<dbReference type="AlphaFoldDB" id="A0A0P6VYB4"/>
<organism evidence="1 2">
    <name type="scientific">Rossellomorea vietnamensis</name>
    <dbReference type="NCBI Taxonomy" id="218284"/>
    <lineage>
        <taxon>Bacteria</taxon>
        <taxon>Bacillati</taxon>
        <taxon>Bacillota</taxon>
        <taxon>Bacilli</taxon>
        <taxon>Bacillales</taxon>
        <taxon>Bacillaceae</taxon>
        <taxon>Rossellomorea</taxon>
    </lineage>
</organism>
<proteinExistence type="predicted"/>